<dbReference type="Gene3D" id="3.90.550.10">
    <property type="entry name" value="Spore Coat Polysaccharide Biosynthesis Protein SpsA, Chain A"/>
    <property type="match status" value="1"/>
</dbReference>
<comment type="caution">
    <text evidence="5">The sequence shown here is derived from an EMBL/GenBank/DDBJ whole genome shotgun (WGS) entry which is preliminary data.</text>
</comment>
<keyword evidence="6" id="KW-1185">Reference proteome</keyword>
<evidence type="ECO:0000256" key="1">
    <source>
        <dbReference type="ARBA" id="ARBA00006739"/>
    </source>
</evidence>
<dbReference type="PANTHER" id="PTHR43179">
    <property type="entry name" value="RHAMNOSYLTRANSFERASE WBBL"/>
    <property type="match status" value="1"/>
</dbReference>
<organism evidence="5 6">
    <name type="scientific">Trinickia symbiotica</name>
    <dbReference type="NCBI Taxonomy" id="863227"/>
    <lineage>
        <taxon>Bacteria</taxon>
        <taxon>Pseudomonadati</taxon>
        <taxon>Pseudomonadota</taxon>
        <taxon>Betaproteobacteria</taxon>
        <taxon>Burkholderiales</taxon>
        <taxon>Burkholderiaceae</taxon>
        <taxon>Trinickia</taxon>
    </lineage>
</organism>
<dbReference type="GO" id="GO:0016757">
    <property type="term" value="F:glycosyltransferase activity"/>
    <property type="evidence" value="ECO:0007669"/>
    <property type="project" value="UniProtKB-KW"/>
</dbReference>
<keyword evidence="3 5" id="KW-0808">Transferase</keyword>
<dbReference type="STRING" id="863227.GCA_000373005_05351"/>
<sequence>MNARISVVVLTHNRVREVTRTIERLLSLPEKPPVIVADNGSDDSTVAELERRFPDVVTIACGANLGAAGRNRAVMRATTDYVAFSDDDTSWEPGSLAEAVRVLDAAPRVAVLSGKVLVGDERWLDPTCSRMSASPLASEGLPGPSLIGYMAGACVFRTALFREIGGYEPRLFIGGEEELVALDVLEAGHAIVYCDSVATTHWPSPSRDASLRQRMLARNAALIAWLRLPLPEAFAATWRAFAALMRERSLARHGPSLLRDLLWAIRRRRVVSARIIRMRRQVRDAERDLAFRRDYRRVRRSRPAFPSNESRQ</sequence>
<comment type="similarity">
    <text evidence="1">Belongs to the glycosyltransferase 2 family.</text>
</comment>
<dbReference type="OrthoDB" id="9787979at2"/>
<dbReference type="Proteomes" id="UP000235777">
    <property type="component" value="Unassembled WGS sequence"/>
</dbReference>
<evidence type="ECO:0000313" key="5">
    <source>
        <dbReference type="EMBL" id="PMS35824.1"/>
    </source>
</evidence>
<evidence type="ECO:0000256" key="2">
    <source>
        <dbReference type="ARBA" id="ARBA00022676"/>
    </source>
</evidence>
<dbReference type="InterPro" id="IPR029044">
    <property type="entry name" value="Nucleotide-diphossugar_trans"/>
</dbReference>
<dbReference type="Pfam" id="PF00535">
    <property type="entry name" value="Glycos_transf_2"/>
    <property type="match status" value="1"/>
</dbReference>
<protein>
    <submittedName>
        <fullName evidence="5">Glycosyl transferase family 2</fullName>
    </submittedName>
</protein>
<evidence type="ECO:0000256" key="3">
    <source>
        <dbReference type="ARBA" id="ARBA00022679"/>
    </source>
</evidence>
<dbReference type="AlphaFoldDB" id="A0A2N7X2I1"/>
<gene>
    <name evidence="5" type="ORF">C0Z20_15960</name>
</gene>
<dbReference type="PANTHER" id="PTHR43179:SF12">
    <property type="entry name" value="GALACTOFURANOSYLTRANSFERASE GLFT2"/>
    <property type="match status" value="1"/>
</dbReference>
<name>A0A2N7X2I1_9BURK</name>
<dbReference type="EMBL" id="PNYC01000009">
    <property type="protein sequence ID" value="PMS35824.1"/>
    <property type="molecule type" value="Genomic_DNA"/>
</dbReference>
<keyword evidence="2" id="KW-0328">Glycosyltransferase</keyword>
<evidence type="ECO:0000259" key="4">
    <source>
        <dbReference type="Pfam" id="PF00535"/>
    </source>
</evidence>
<dbReference type="InterPro" id="IPR001173">
    <property type="entry name" value="Glyco_trans_2-like"/>
</dbReference>
<evidence type="ECO:0000313" key="6">
    <source>
        <dbReference type="Proteomes" id="UP000235777"/>
    </source>
</evidence>
<dbReference type="RefSeq" id="WP_018443963.1">
    <property type="nucleotide sequence ID" value="NZ_KB890218.1"/>
</dbReference>
<proteinExistence type="inferred from homology"/>
<dbReference type="SUPFAM" id="SSF53448">
    <property type="entry name" value="Nucleotide-diphospho-sugar transferases"/>
    <property type="match status" value="1"/>
</dbReference>
<accession>A0A2N7X2I1</accession>
<feature type="domain" description="Glycosyltransferase 2-like" evidence="4">
    <location>
        <begin position="6"/>
        <end position="149"/>
    </location>
</feature>
<reference evidence="5 6" key="1">
    <citation type="submission" date="2018-01" db="EMBL/GenBank/DDBJ databases">
        <title>Whole genome analyses suggest that Burkholderia sensu lato contains two further novel genera in the rhizoxinica-symbiotica group Mycetohabitans gen. nov., and Trinickia gen. nov.: implications for the evolution of diazotrophy and nodulation in the Burkholderiaceae.</title>
        <authorList>
            <person name="Estrada-de los Santos P."/>
            <person name="Palmer M."/>
            <person name="Chavez-Ramirez B."/>
            <person name="Beukes C."/>
            <person name="Steenkamp E.T."/>
            <person name="Hirsch A.M."/>
            <person name="Manyaka P."/>
            <person name="Maluk M."/>
            <person name="Lafos M."/>
            <person name="Crook M."/>
            <person name="Gross E."/>
            <person name="Simon M.F."/>
            <person name="Bueno dos Reis Junior F."/>
            <person name="Poole P.S."/>
            <person name="Venter S.N."/>
            <person name="James E.K."/>
        </authorList>
    </citation>
    <scope>NUCLEOTIDE SEQUENCE [LARGE SCALE GENOMIC DNA]</scope>
    <source>
        <strain evidence="5 6">JPY 581</strain>
    </source>
</reference>